<evidence type="ECO:0000313" key="1">
    <source>
        <dbReference type="EMBL" id="SFE20426.1"/>
    </source>
</evidence>
<dbReference type="RefSeq" id="WP_046233221.1">
    <property type="nucleotide sequence ID" value="NZ_FONN01000001.1"/>
</dbReference>
<organism evidence="1 2">
    <name type="scientific">Paenibacillus algorifonticola</name>
    <dbReference type="NCBI Taxonomy" id="684063"/>
    <lineage>
        <taxon>Bacteria</taxon>
        <taxon>Bacillati</taxon>
        <taxon>Bacillota</taxon>
        <taxon>Bacilli</taxon>
        <taxon>Bacillales</taxon>
        <taxon>Paenibacillaceae</taxon>
        <taxon>Paenibacillus</taxon>
    </lineage>
</organism>
<dbReference type="Pfam" id="PF07609">
    <property type="entry name" value="DUF1572"/>
    <property type="match status" value="1"/>
</dbReference>
<dbReference type="InterPro" id="IPR011466">
    <property type="entry name" value="DUF1572"/>
</dbReference>
<proteinExistence type="predicted"/>
<protein>
    <recommendedName>
        <fullName evidence="3">DinB superfamily protein</fullName>
    </recommendedName>
</protein>
<dbReference type="InterPro" id="IPR034660">
    <property type="entry name" value="DinB/YfiT-like"/>
</dbReference>
<dbReference type="AlphaFoldDB" id="A0A1I1YLK9"/>
<dbReference type="EMBL" id="FONN01000001">
    <property type="protein sequence ID" value="SFE20426.1"/>
    <property type="molecule type" value="Genomic_DNA"/>
</dbReference>
<accession>A0A1I1YLK9</accession>
<keyword evidence="2" id="KW-1185">Reference proteome</keyword>
<dbReference type="OrthoDB" id="68731at2"/>
<dbReference type="Gene3D" id="1.20.120.450">
    <property type="entry name" value="dinb family like domain"/>
    <property type="match status" value="1"/>
</dbReference>
<evidence type="ECO:0008006" key="3">
    <source>
        <dbReference type="Google" id="ProtNLM"/>
    </source>
</evidence>
<evidence type="ECO:0000313" key="2">
    <source>
        <dbReference type="Proteomes" id="UP000183410"/>
    </source>
</evidence>
<gene>
    <name evidence="1" type="ORF">SAMN04487969_101627</name>
</gene>
<reference evidence="2" key="1">
    <citation type="submission" date="2016-10" db="EMBL/GenBank/DDBJ databases">
        <authorList>
            <person name="Varghese N."/>
            <person name="Submissions S."/>
        </authorList>
    </citation>
    <scope>NUCLEOTIDE SEQUENCE [LARGE SCALE GENOMIC DNA]</scope>
    <source>
        <strain evidence="2">CGMCC 1.10223</strain>
    </source>
</reference>
<dbReference type="Proteomes" id="UP000183410">
    <property type="component" value="Unassembled WGS sequence"/>
</dbReference>
<name>A0A1I1YLK9_9BACL</name>
<sequence>MDLQRVYLDSIQSQFHYYKKLAEKAMSQVEPEQLFAQPKEDVNSIGTIVKHMCGNILSRWTDFLTADGEKDWRDRDAEFENDWTNKEELLASWDEAWACFFQAIDSLQPEQLGQIIYIRNEGHTVLEAINRQLAHYPYHIGQIVYAAKWLKENEWNSLSVPRNGSKQYNAGKFAKEKAIKHFTDEELKRLDGDGETL</sequence>
<dbReference type="SUPFAM" id="SSF109854">
    <property type="entry name" value="DinB/YfiT-like putative metalloenzymes"/>
    <property type="match status" value="1"/>
</dbReference>